<dbReference type="EMBL" id="ML213505">
    <property type="protein sequence ID" value="TFK55203.1"/>
    <property type="molecule type" value="Genomic_DNA"/>
</dbReference>
<evidence type="ECO:0000313" key="2">
    <source>
        <dbReference type="Proteomes" id="UP000305948"/>
    </source>
</evidence>
<accession>A0A5C3ND09</accession>
<protein>
    <submittedName>
        <fullName evidence="1">Uncharacterized protein</fullName>
    </submittedName>
</protein>
<reference evidence="1 2" key="1">
    <citation type="journal article" date="2019" name="Nat. Ecol. Evol.">
        <title>Megaphylogeny resolves global patterns of mushroom evolution.</title>
        <authorList>
            <person name="Varga T."/>
            <person name="Krizsan K."/>
            <person name="Foldi C."/>
            <person name="Dima B."/>
            <person name="Sanchez-Garcia M."/>
            <person name="Sanchez-Ramirez S."/>
            <person name="Szollosi G.J."/>
            <person name="Szarkandi J.G."/>
            <person name="Papp V."/>
            <person name="Albert L."/>
            <person name="Andreopoulos W."/>
            <person name="Angelini C."/>
            <person name="Antonin V."/>
            <person name="Barry K.W."/>
            <person name="Bougher N.L."/>
            <person name="Buchanan P."/>
            <person name="Buyck B."/>
            <person name="Bense V."/>
            <person name="Catcheside P."/>
            <person name="Chovatia M."/>
            <person name="Cooper J."/>
            <person name="Damon W."/>
            <person name="Desjardin D."/>
            <person name="Finy P."/>
            <person name="Geml J."/>
            <person name="Haridas S."/>
            <person name="Hughes K."/>
            <person name="Justo A."/>
            <person name="Karasinski D."/>
            <person name="Kautmanova I."/>
            <person name="Kiss B."/>
            <person name="Kocsube S."/>
            <person name="Kotiranta H."/>
            <person name="LaButti K.M."/>
            <person name="Lechner B.E."/>
            <person name="Liimatainen K."/>
            <person name="Lipzen A."/>
            <person name="Lukacs Z."/>
            <person name="Mihaltcheva S."/>
            <person name="Morgado L.N."/>
            <person name="Niskanen T."/>
            <person name="Noordeloos M.E."/>
            <person name="Ohm R.A."/>
            <person name="Ortiz-Santana B."/>
            <person name="Ovrebo C."/>
            <person name="Racz N."/>
            <person name="Riley R."/>
            <person name="Savchenko A."/>
            <person name="Shiryaev A."/>
            <person name="Soop K."/>
            <person name="Spirin V."/>
            <person name="Szebenyi C."/>
            <person name="Tomsovsky M."/>
            <person name="Tulloss R.E."/>
            <person name="Uehling J."/>
            <person name="Grigoriev I.V."/>
            <person name="Vagvolgyi C."/>
            <person name="Papp T."/>
            <person name="Martin F.M."/>
            <person name="Miettinen O."/>
            <person name="Hibbett D.S."/>
            <person name="Nagy L.G."/>
        </authorList>
    </citation>
    <scope>NUCLEOTIDE SEQUENCE [LARGE SCALE GENOMIC DNA]</scope>
    <source>
        <strain evidence="1 2">OMC1185</strain>
    </source>
</reference>
<dbReference type="AlphaFoldDB" id="A0A5C3ND09"/>
<dbReference type="Proteomes" id="UP000305948">
    <property type="component" value="Unassembled WGS sequence"/>
</dbReference>
<name>A0A5C3ND09_9AGAM</name>
<keyword evidence="2" id="KW-1185">Reference proteome</keyword>
<gene>
    <name evidence="1" type="ORF">OE88DRAFT_1014506</name>
</gene>
<sequence length="96" mass="10458">MTCNDSQLDISAYGLCLSLPASLPPFKLLPPFLGTCDPCATSSRERNSLCGFAPSIHSTWAQSLRASSRPPLRHLLSACPALSSPRCLSRANQRWR</sequence>
<evidence type="ECO:0000313" key="1">
    <source>
        <dbReference type="EMBL" id="TFK55203.1"/>
    </source>
</evidence>
<proteinExistence type="predicted"/>
<organism evidence="1 2">
    <name type="scientific">Heliocybe sulcata</name>
    <dbReference type="NCBI Taxonomy" id="5364"/>
    <lineage>
        <taxon>Eukaryota</taxon>
        <taxon>Fungi</taxon>
        <taxon>Dikarya</taxon>
        <taxon>Basidiomycota</taxon>
        <taxon>Agaricomycotina</taxon>
        <taxon>Agaricomycetes</taxon>
        <taxon>Gloeophyllales</taxon>
        <taxon>Gloeophyllaceae</taxon>
        <taxon>Heliocybe</taxon>
    </lineage>
</organism>